<dbReference type="PROSITE" id="PS51257">
    <property type="entry name" value="PROKAR_LIPOPROTEIN"/>
    <property type="match status" value="1"/>
</dbReference>
<dbReference type="GO" id="GO:0043165">
    <property type="term" value="P:Gram-negative-bacterium-type cell outer membrane assembly"/>
    <property type="evidence" value="ECO:0007669"/>
    <property type="project" value="UniProtKB-UniRule"/>
</dbReference>
<reference evidence="6" key="1">
    <citation type="journal article" date="2014" name="Int. J. Syst. Evol. Microbiol.">
        <title>Complete genome sequence of Corynebacterium casei LMG S-19264T (=DSM 44701T), isolated from a smear-ripened cheese.</title>
        <authorList>
            <consortium name="US DOE Joint Genome Institute (JGI-PGF)"/>
            <person name="Walter F."/>
            <person name="Albersmeier A."/>
            <person name="Kalinowski J."/>
            <person name="Ruckert C."/>
        </authorList>
    </citation>
    <scope>NUCLEOTIDE SEQUENCE</scope>
    <source>
        <strain evidence="6">NBRC 110023</strain>
    </source>
</reference>
<keyword evidence="1 4" id="KW-0732">Signal</keyword>
<dbReference type="EMBL" id="BSOT01000005">
    <property type="protein sequence ID" value="GLR70600.1"/>
    <property type="molecule type" value="Genomic_DNA"/>
</dbReference>
<evidence type="ECO:0000256" key="1">
    <source>
        <dbReference type="ARBA" id="ARBA00022729"/>
    </source>
</evidence>
<dbReference type="Gene3D" id="3.30.1450.10">
    <property type="match status" value="1"/>
</dbReference>
<dbReference type="Proteomes" id="UP001156601">
    <property type="component" value="Unassembled WGS sequence"/>
</dbReference>
<comment type="subunit">
    <text evidence="4">Part of the Bam complex.</text>
</comment>
<accession>A0AA37T2P9</accession>
<dbReference type="GO" id="GO:0030674">
    <property type="term" value="F:protein-macromolecule adaptor activity"/>
    <property type="evidence" value="ECO:0007669"/>
    <property type="project" value="TreeGrafter"/>
</dbReference>
<evidence type="ECO:0000259" key="5">
    <source>
        <dbReference type="Pfam" id="PF04355"/>
    </source>
</evidence>
<organism evidence="6 7">
    <name type="scientific">Agaribacter marinus</name>
    <dbReference type="NCBI Taxonomy" id="1431249"/>
    <lineage>
        <taxon>Bacteria</taxon>
        <taxon>Pseudomonadati</taxon>
        <taxon>Pseudomonadota</taxon>
        <taxon>Gammaproteobacteria</taxon>
        <taxon>Alteromonadales</taxon>
        <taxon>Alteromonadaceae</taxon>
        <taxon>Agaribacter</taxon>
    </lineage>
</organism>
<gene>
    <name evidence="4 6" type="primary">bamE</name>
    <name evidence="6" type="ORF">GCM10007852_15080</name>
</gene>
<keyword evidence="7" id="KW-1185">Reference proteome</keyword>
<dbReference type="InterPro" id="IPR037873">
    <property type="entry name" value="BamE-like"/>
</dbReference>
<dbReference type="GO" id="GO:0051205">
    <property type="term" value="P:protein insertion into membrane"/>
    <property type="evidence" value="ECO:0007669"/>
    <property type="project" value="UniProtKB-UniRule"/>
</dbReference>
<proteinExistence type="inferred from homology"/>
<dbReference type="InterPro" id="IPR026592">
    <property type="entry name" value="BamE"/>
</dbReference>
<dbReference type="RefSeq" id="WP_284216893.1">
    <property type="nucleotide sequence ID" value="NZ_BSOT01000005.1"/>
</dbReference>
<sequence>MKLAAVLFAIILMTGCSNWIYRIDIPQGNFLDQKDVNQLRIAMTQEQVRFVLGNPVVEDSFDNNTWYYVYDMKRGMRKRGKDFRKELVLKFDSGRLSSMTGDFEKPEEFDTPLEG</sequence>
<keyword evidence="4" id="KW-0449">Lipoprotein</keyword>
<feature type="domain" description="Outer membrane protein assembly factor BamE" evidence="5">
    <location>
        <begin position="28"/>
        <end position="98"/>
    </location>
</feature>
<evidence type="ECO:0000256" key="3">
    <source>
        <dbReference type="ARBA" id="ARBA00023237"/>
    </source>
</evidence>
<evidence type="ECO:0000313" key="7">
    <source>
        <dbReference type="Proteomes" id="UP001156601"/>
    </source>
</evidence>
<evidence type="ECO:0000313" key="6">
    <source>
        <dbReference type="EMBL" id="GLR70600.1"/>
    </source>
</evidence>
<reference evidence="6" key="2">
    <citation type="submission" date="2023-01" db="EMBL/GenBank/DDBJ databases">
        <title>Draft genome sequence of Agaribacter marinus strain NBRC 110023.</title>
        <authorList>
            <person name="Sun Q."/>
            <person name="Mori K."/>
        </authorList>
    </citation>
    <scope>NUCLEOTIDE SEQUENCE</scope>
    <source>
        <strain evidence="6">NBRC 110023</strain>
    </source>
</reference>
<comment type="subcellular location">
    <subcellularLocation>
        <location evidence="4">Cell outer membrane</location>
        <topology evidence="4">Lipid-anchor</topology>
    </subcellularLocation>
</comment>
<dbReference type="HAMAP" id="MF_00925">
    <property type="entry name" value="OM_assembly_BamE"/>
    <property type="match status" value="1"/>
</dbReference>
<keyword evidence="2 4" id="KW-0472">Membrane</keyword>
<dbReference type="InterPro" id="IPR007450">
    <property type="entry name" value="BamE_dom"/>
</dbReference>
<keyword evidence="3 4" id="KW-0998">Cell outer membrane</keyword>
<protein>
    <recommendedName>
        <fullName evidence="4">Outer membrane protein assembly factor BamE</fullName>
    </recommendedName>
</protein>
<dbReference type="PANTHER" id="PTHR37482">
    <property type="entry name" value="OUTER MEMBRANE PROTEIN ASSEMBLY FACTOR BAME"/>
    <property type="match status" value="1"/>
</dbReference>
<comment type="caution">
    <text evidence="6">The sequence shown here is derived from an EMBL/GenBank/DDBJ whole genome shotgun (WGS) entry which is preliminary data.</text>
</comment>
<dbReference type="Pfam" id="PF04355">
    <property type="entry name" value="BamE"/>
    <property type="match status" value="1"/>
</dbReference>
<dbReference type="AlphaFoldDB" id="A0AA37T2P9"/>
<evidence type="ECO:0000256" key="2">
    <source>
        <dbReference type="ARBA" id="ARBA00023136"/>
    </source>
</evidence>
<comment type="similarity">
    <text evidence="4">Belongs to the BamE family.</text>
</comment>
<dbReference type="GO" id="GO:1990063">
    <property type="term" value="C:Bam protein complex"/>
    <property type="evidence" value="ECO:0007669"/>
    <property type="project" value="TreeGrafter"/>
</dbReference>
<comment type="function">
    <text evidence="4">Part of the outer membrane protein assembly complex, which is involved in assembly and insertion of beta-barrel proteins into the outer membrane.</text>
</comment>
<evidence type="ECO:0000256" key="4">
    <source>
        <dbReference type="HAMAP-Rule" id="MF_00925"/>
    </source>
</evidence>
<name>A0AA37T2P9_9ALTE</name>
<dbReference type="PANTHER" id="PTHR37482:SF1">
    <property type="entry name" value="OUTER MEMBRANE PROTEIN ASSEMBLY FACTOR BAME"/>
    <property type="match status" value="1"/>
</dbReference>
<keyword evidence="4" id="KW-0564">Palmitate</keyword>